<dbReference type="InterPro" id="IPR013325">
    <property type="entry name" value="RNA_pol_sigma_r2"/>
</dbReference>
<keyword evidence="3" id="KW-0731">Sigma factor</keyword>
<dbReference type="InterPro" id="IPR039425">
    <property type="entry name" value="RNA_pol_sigma-70-like"/>
</dbReference>
<dbReference type="GO" id="GO:0016987">
    <property type="term" value="F:sigma factor activity"/>
    <property type="evidence" value="ECO:0007669"/>
    <property type="project" value="UniProtKB-KW"/>
</dbReference>
<evidence type="ECO:0000313" key="7">
    <source>
        <dbReference type="EMBL" id="QDT91616.1"/>
    </source>
</evidence>
<dbReference type="InterPro" id="IPR007627">
    <property type="entry name" value="RNA_pol_sigma70_r2"/>
</dbReference>
<feature type="domain" description="RNA polymerase sigma-70 region 2" evidence="5">
    <location>
        <begin position="38"/>
        <end position="100"/>
    </location>
</feature>
<keyword evidence="8" id="KW-1185">Reference proteome</keyword>
<accession>A0A517VF52</accession>
<protein>
    <submittedName>
        <fullName evidence="7">RNA polymerase sigma factor</fullName>
    </submittedName>
</protein>
<evidence type="ECO:0000256" key="1">
    <source>
        <dbReference type="ARBA" id="ARBA00010641"/>
    </source>
</evidence>
<dbReference type="SUPFAM" id="SSF88946">
    <property type="entry name" value="Sigma2 domain of RNA polymerase sigma factors"/>
    <property type="match status" value="1"/>
</dbReference>
<dbReference type="InterPro" id="IPR013324">
    <property type="entry name" value="RNA_pol_sigma_r3/r4-like"/>
</dbReference>
<dbReference type="KEGG" id="gax:Pan161_32780"/>
<dbReference type="InterPro" id="IPR014284">
    <property type="entry name" value="RNA_pol_sigma-70_dom"/>
</dbReference>
<comment type="similarity">
    <text evidence="1">Belongs to the sigma-70 factor family. ECF subfamily.</text>
</comment>
<dbReference type="GO" id="GO:0006352">
    <property type="term" value="P:DNA-templated transcription initiation"/>
    <property type="evidence" value="ECO:0007669"/>
    <property type="project" value="InterPro"/>
</dbReference>
<name>A0A517VF52_9PLAN</name>
<dbReference type="PANTHER" id="PTHR43133:SF51">
    <property type="entry name" value="RNA POLYMERASE SIGMA FACTOR"/>
    <property type="match status" value="1"/>
</dbReference>
<dbReference type="Proteomes" id="UP000316855">
    <property type="component" value="Chromosome"/>
</dbReference>
<sequence>MKQIFTHFSAPGNRLEDTPEQRSERELNYEFIKYLTRDYQRLFSYIVTFSPNRQDAEDLMQETVIQMWGKFSTFDQDQEFCRWGIGFARNVVRQYHRNRKPTHLAMDDELLSKLSFERLAAEDLLELRREAMQECIAGLPQSQKHLLNSCYVEHSSVSGAAKSLGRTVTALYKALHRIRAKLISCIDMRLKRRTQDGGC</sequence>
<dbReference type="Gene3D" id="1.10.10.10">
    <property type="entry name" value="Winged helix-like DNA-binding domain superfamily/Winged helix DNA-binding domain"/>
    <property type="match status" value="1"/>
</dbReference>
<dbReference type="OrthoDB" id="1918609at2"/>
<dbReference type="SUPFAM" id="SSF88659">
    <property type="entry name" value="Sigma3 and sigma4 domains of RNA polymerase sigma factors"/>
    <property type="match status" value="1"/>
</dbReference>
<gene>
    <name evidence="7" type="ORF">Pan161_32780</name>
</gene>
<dbReference type="Pfam" id="PF04542">
    <property type="entry name" value="Sigma70_r2"/>
    <property type="match status" value="1"/>
</dbReference>
<dbReference type="InterPro" id="IPR014331">
    <property type="entry name" value="RNA_pol_sigma70_ECF_RHOBA"/>
</dbReference>
<dbReference type="Pfam" id="PF08281">
    <property type="entry name" value="Sigma70_r4_2"/>
    <property type="match status" value="1"/>
</dbReference>
<organism evidence="7 8">
    <name type="scientific">Gimesia algae</name>
    <dbReference type="NCBI Taxonomy" id="2527971"/>
    <lineage>
        <taxon>Bacteria</taxon>
        <taxon>Pseudomonadati</taxon>
        <taxon>Planctomycetota</taxon>
        <taxon>Planctomycetia</taxon>
        <taxon>Planctomycetales</taxon>
        <taxon>Planctomycetaceae</taxon>
        <taxon>Gimesia</taxon>
    </lineage>
</organism>
<dbReference type="NCBIfam" id="TIGR02937">
    <property type="entry name" value="sigma70-ECF"/>
    <property type="match status" value="1"/>
</dbReference>
<dbReference type="InterPro" id="IPR013249">
    <property type="entry name" value="RNA_pol_sigma70_r4_t2"/>
</dbReference>
<dbReference type="EMBL" id="CP036343">
    <property type="protein sequence ID" value="QDT91616.1"/>
    <property type="molecule type" value="Genomic_DNA"/>
</dbReference>
<dbReference type="GO" id="GO:0003677">
    <property type="term" value="F:DNA binding"/>
    <property type="evidence" value="ECO:0007669"/>
    <property type="project" value="InterPro"/>
</dbReference>
<reference evidence="7 8" key="1">
    <citation type="submission" date="2019-02" db="EMBL/GenBank/DDBJ databases">
        <title>Deep-cultivation of Planctomycetes and their phenomic and genomic characterization uncovers novel biology.</title>
        <authorList>
            <person name="Wiegand S."/>
            <person name="Jogler M."/>
            <person name="Boedeker C."/>
            <person name="Pinto D."/>
            <person name="Vollmers J."/>
            <person name="Rivas-Marin E."/>
            <person name="Kohn T."/>
            <person name="Peeters S.H."/>
            <person name="Heuer A."/>
            <person name="Rast P."/>
            <person name="Oberbeckmann S."/>
            <person name="Bunk B."/>
            <person name="Jeske O."/>
            <person name="Meyerdierks A."/>
            <person name="Storesund J.E."/>
            <person name="Kallscheuer N."/>
            <person name="Luecker S."/>
            <person name="Lage O.M."/>
            <person name="Pohl T."/>
            <person name="Merkel B.J."/>
            <person name="Hornburger P."/>
            <person name="Mueller R.-W."/>
            <person name="Bruemmer F."/>
            <person name="Labrenz M."/>
            <person name="Spormann A.M."/>
            <person name="Op den Camp H."/>
            <person name="Overmann J."/>
            <person name="Amann R."/>
            <person name="Jetten M.S.M."/>
            <person name="Mascher T."/>
            <person name="Medema M.H."/>
            <person name="Devos D.P."/>
            <person name="Kaster A.-K."/>
            <person name="Ovreas L."/>
            <person name="Rohde M."/>
            <person name="Galperin M.Y."/>
            <person name="Jogler C."/>
        </authorList>
    </citation>
    <scope>NUCLEOTIDE SEQUENCE [LARGE SCALE GENOMIC DNA]</scope>
    <source>
        <strain evidence="7 8">Pan161</strain>
    </source>
</reference>
<evidence type="ECO:0000259" key="5">
    <source>
        <dbReference type="Pfam" id="PF04542"/>
    </source>
</evidence>
<dbReference type="Gene3D" id="1.10.1740.10">
    <property type="match status" value="1"/>
</dbReference>
<evidence type="ECO:0000256" key="3">
    <source>
        <dbReference type="ARBA" id="ARBA00023082"/>
    </source>
</evidence>
<evidence type="ECO:0000313" key="8">
    <source>
        <dbReference type="Proteomes" id="UP000316855"/>
    </source>
</evidence>
<proteinExistence type="inferred from homology"/>
<dbReference type="InterPro" id="IPR036388">
    <property type="entry name" value="WH-like_DNA-bd_sf"/>
</dbReference>
<dbReference type="NCBIfam" id="TIGR02989">
    <property type="entry name" value="Sig-70_gvs1"/>
    <property type="match status" value="1"/>
</dbReference>
<evidence type="ECO:0000256" key="4">
    <source>
        <dbReference type="ARBA" id="ARBA00023163"/>
    </source>
</evidence>
<evidence type="ECO:0000259" key="6">
    <source>
        <dbReference type="Pfam" id="PF08281"/>
    </source>
</evidence>
<dbReference type="AlphaFoldDB" id="A0A517VF52"/>
<evidence type="ECO:0000256" key="2">
    <source>
        <dbReference type="ARBA" id="ARBA00023015"/>
    </source>
</evidence>
<keyword evidence="4" id="KW-0804">Transcription</keyword>
<feature type="domain" description="RNA polymerase sigma factor 70 region 4 type 2" evidence="6">
    <location>
        <begin position="129"/>
        <end position="182"/>
    </location>
</feature>
<dbReference type="PANTHER" id="PTHR43133">
    <property type="entry name" value="RNA POLYMERASE ECF-TYPE SIGMA FACTO"/>
    <property type="match status" value="1"/>
</dbReference>
<keyword evidence="2" id="KW-0805">Transcription regulation</keyword>